<keyword evidence="9" id="KW-0807">Transducer</keyword>
<evidence type="ECO:0000256" key="5">
    <source>
        <dbReference type="ARBA" id="ARBA00023040"/>
    </source>
</evidence>
<keyword evidence="3 10" id="KW-0812">Transmembrane</keyword>
<dbReference type="PRINTS" id="PR00237">
    <property type="entry name" value="GPCRRHODOPSN"/>
</dbReference>
<accession>A0A3B3QAG9</accession>
<evidence type="ECO:0000256" key="8">
    <source>
        <dbReference type="ARBA" id="ARBA00023180"/>
    </source>
</evidence>
<dbReference type="FunFam" id="1.20.1070.10:FF:000109">
    <property type="entry name" value="Leukotriene B4 receptor"/>
    <property type="match status" value="1"/>
</dbReference>
<evidence type="ECO:0000313" key="13">
    <source>
        <dbReference type="Proteomes" id="UP000261540"/>
    </source>
</evidence>
<dbReference type="GO" id="GO:0060326">
    <property type="term" value="P:cell chemotaxis"/>
    <property type="evidence" value="ECO:0007669"/>
    <property type="project" value="TreeGrafter"/>
</dbReference>
<dbReference type="SUPFAM" id="SSF81321">
    <property type="entry name" value="Family A G protein-coupled receptor-like"/>
    <property type="match status" value="1"/>
</dbReference>
<feature type="transmembrane region" description="Helical" evidence="10">
    <location>
        <begin position="93"/>
        <end position="114"/>
    </location>
</feature>
<dbReference type="Proteomes" id="UP000261540">
    <property type="component" value="Unplaced"/>
</dbReference>
<dbReference type="AlphaFoldDB" id="A0A3B3QAG9"/>
<keyword evidence="4 10" id="KW-1133">Transmembrane helix</keyword>
<evidence type="ECO:0000259" key="11">
    <source>
        <dbReference type="PROSITE" id="PS50262"/>
    </source>
</evidence>
<feature type="transmembrane region" description="Helical" evidence="10">
    <location>
        <begin position="225"/>
        <end position="249"/>
    </location>
</feature>
<dbReference type="PANTHER" id="PTHR10489:SF946">
    <property type="entry name" value="LEUKOTRIENE B4 RECEPTOR 1-LIKE"/>
    <property type="match status" value="1"/>
</dbReference>
<dbReference type="GO" id="GO:0006955">
    <property type="term" value="P:immune response"/>
    <property type="evidence" value="ECO:0007669"/>
    <property type="project" value="TreeGrafter"/>
</dbReference>
<keyword evidence="6 10" id="KW-0472">Membrane</keyword>
<evidence type="ECO:0000256" key="9">
    <source>
        <dbReference type="ARBA" id="ARBA00023224"/>
    </source>
</evidence>
<dbReference type="GO" id="GO:0016493">
    <property type="term" value="F:C-C chemokine receptor activity"/>
    <property type="evidence" value="ECO:0007669"/>
    <property type="project" value="TreeGrafter"/>
</dbReference>
<organism evidence="12 13">
    <name type="scientific">Paramormyrops kingsleyae</name>
    <dbReference type="NCBI Taxonomy" id="1676925"/>
    <lineage>
        <taxon>Eukaryota</taxon>
        <taxon>Metazoa</taxon>
        <taxon>Chordata</taxon>
        <taxon>Craniata</taxon>
        <taxon>Vertebrata</taxon>
        <taxon>Euteleostomi</taxon>
        <taxon>Actinopterygii</taxon>
        <taxon>Neopterygii</taxon>
        <taxon>Teleostei</taxon>
        <taxon>Osteoglossocephala</taxon>
        <taxon>Osteoglossomorpha</taxon>
        <taxon>Osteoglossiformes</taxon>
        <taxon>Mormyridae</taxon>
        <taxon>Paramormyrops</taxon>
    </lineage>
</organism>
<reference evidence="12" key="1">
    <citation type="submission" date="2025-08" db="UniProtKB">
        <authorList>
            <consortium name="Ensembl"/>
        </authorList>
    </citation>
    <scope>IDENTIFICATION</scope>
</reference>
<evidence type="ECO:0000256" key="6">
    <source>
        <dbReference type="ARBA" id="ARBA00023136"/>
    </source>
</evidence>
<keyword evidence="8" id="KW-0325">Glycoprotein</keyword>
<sequence>MMQNFSSNTTTEDPGRPSQAVVPSVILGLCFLVGIPGNIWVIVTILRHFKKDNFTLKLMLNLAFFDIMCLFTVPGCVHNMLHGWNLGSASCKILYYILFCSLYGSVLTVTLMSVQRFLQVLYSQYWAKVRGSGERVLLGSLWMAACVIASPTISAMNLTEKSGHLLCWYDFTSDLERLATSITETVFGFVIPFSIMVTSYCCLYKKLNQTAFFHSQRMTKLVTSLVLAFFIFWSPVHIFNILEVTFILLKPADSQASADLKEFYDTSDQITASLVFLNSCVDPFLYAFAARHIRGNPESNKRTQDASTSNAS</sequence>
<feature type="domain" description="G-protein coupled receptors family 1 profile" evidence="11">
    <location>
        <begin position="37"/>
        <end position="286"/>
    </location>
</feature>
<proteinExistence type="predicted"/>
<dbReference type="Gene3D" id="1.20.1070.10">
    <property type="entry name" value="Rhodopsin 7-helix transmembrane proteins"/>
    <property type="match status" value="1"/>
</dbReference>
<keyword evidence="7" id="KW-0675">Receptor</keyword>
<keyword evidence="5" id="KW-0297">G-protein coupled receptor</keyword>
<feature type="transmembrane region" description="Helical" evidence="10">
    <location>
        <begin position="20"/>
        <end position="46"/>
    </location>
</feature>
<dbReference type="InterPro" id="IPR050119">
    <property type="entry name" value="CCR1-9-like"/>
</dbReference>
<evidence type="ECO:0000256" key="7">
    <source>
        <dbReference type="ARBA" id="ARBA00023170"/>
    </source>
</evidence>
<comment type="subcellular location">
    <subcellularLocation>
        <location evidence="1">Cell membrane</location>
        <topology evidence="1">Multi-pass membrane protein</topology>
    </subcellularLocation>
</comment>
<dbReference type="GO" id="GO:0004974">
    <property type="term" value="F:leukotriene receptor activity"/>
    <property type="evidence" value="ECO:0007669"/>
    <property type="project" value="UniProtKB-ARBA"/>
</dbReference>
<dbReference type="GO" id="GO:0009897">
    <property type="term" value="C:external side of plasma membrane"/>
    <property type="evidence" value="ECO:0007669"/>
    <property type="project" value="TreeGrafter"/>
</dbReference>
<dbReference type="GO" id="GO:0019722">
    <property type="term" value="P:calcium-mediated signaling"/>
    <property type="evidence" value="ECO:0007669"/>
    <property type="project" value="TreeGrafter"/>
</dbReference>
<evidence type="ECO:0000256" key="4">
    <source>
        <dbReference type="ARBA" id="ARBA00022989"/>
    </source>
</evidence>
<keyword evidence="2" id="KW-1003">Cell membrane</keyword>
<dbReference type="Ensembl" id="ENSPKIT00000026579.1">
    <property type="protein sequence ID" value="ENSPKIP00000002630.1"/>
    <property type="gene ID" value="ENSPKIG00000020460.1"/>
</dbReference>
<reference evidence="12" key="2">
    <citation type="submission" date="2025-09" db="UniProtKB">
        <authorList>
            <consortium name="Ensembl"/>
        </authorList>
    </citation>
    <scope>IDENTIFICATION</scope>
</reference>
<evidence type="ECO:0000256" key="1">
    <source>
        <dbReference type="ARBA" id="ARBA00004651"/>
    </source>
</evidence>
<dbReference type="Pfam" id="PF00001">
    <property type="entry name" value="7tm_1"/>
    <property type="match status" value="1"/>
</dbReference>
<feature type="transmembrane region" description="Helical" evidence="10">
    <location>
        <begin position="135"/>
        <end position="158"/>
    </location>
</feature>
<evidence type="ECO:0000256" key="3">
    <source>
        <dbReference type="ARBA" id="ARBA00022692"/>
    </source>
</evidence>
<feature type="transmembrane region" description="Helical" evidence="10">
    <location>
        <begin position="58"/>
        <end position="81"/>
    </location>
</feature>
<dbReference type="PANTHER" id="PTHR10489">
    <property type="entry name" value="CELL ADHESION MOLECULE"/>
    <property type="match status" value="1"/>
</dbReference>
<protein>
    <recommendedName>
        <fullName evidence="11">G-protein coupled receptors family 1 profile domain-containing protein</fullName>
    </recommendedName>
</protein>
<keyword evidence="13" id="KW-1185">Reference proteome</keyword>
<name>A0A3B3QAG9_9TELE</name>
<dbReference type="InterPro" id="IPR000276">
    <property type="entry name" value="GPCR_Rhodpsn"/>
</dbReference>
<dbReference type="GO" id="GO:0007204">
    <property type="term" value="P:positive regulation of cytosolic calcium ion concentration"/>
    <property type="evidence" value="ECO:0007669"/>
    <property type="project" value="TreeGrafter"/>
</dbReference>
<evidence type="ECO:0000256" key="2">
    <source>
        <dbReference type="ARBA" id="ARBA00022475"/>
    </source>
</evidence>
<evidence type="ECO:0000313" key="12">
    <source>
        <dbReference type="Ensembl" id="ENSPKIP00000002630.1"/>
    </source>
</evidence>
<dbReference type="InterPro" id="IPR017452">
    <property type="entry name" value="GPCR_Rhodpsn_7TM"/>
</dbReference>
<dbReference type="GeneTree" id="ENSGT00950000182966"/>
<feature type="transmembrane region" description="Helical" evidence="10">
    <location>
        <begin position="178"/>
        <end position="204"/>
    </location>
</feature>
<dbReference type="PROSITE" id="PS50262">
    <property type="entry name" value="G_PROTEIN_RECEP_F1_2"/>
    <property type="match status" value="1"/>
</dbReference>
<evidence type="ECO:0000256" key="10">
    <source>
        <dbReference type="SAM" id="Phobius"/>
    </source>
</evidence>
<dbReference type="GO" id="GO:0019957">
    <property type="term" value="F:C-C chemokine binding"/>
    <property type="evidence" value="ECO:0007669"/>
    <property type="project" value="TreeGrafter"/>
</dbReference>